<dbReference type="AlphaFoldDB" id="A0AAU6Q2N8"/>
<keyword evidence="5 7" id="KW-1133">Transmembrane helix</keyword>
<keyword evidence="4" id="KW-0249">Electron transport</keyword>
<dbReference type="Pfam" id="PF03188">
    <property type="entry name" value="Cytochrom_B561"/>
    <property type="match status" value="1"/>
</dbReference>
<evidence type="ECO:0000256" key="6">
    <source>
        <dbReference type="ARBA" id="ARBA00023136"/>
    </source>
</evidence>
<feature type="transmembrane region" description="Helical" evidence="7">
    <location>
        <begin position="71"/>
        <end position="93"/>
    </location>
</feature>
<keyword evidence="3 7" id="KW-0812">Transmembrane</keyword>
<sequence>MTPMLTIAIVAMTTALVSYTIGVWGEKRAGTIKPVHLAAFWFGLVCDTAGTEMMRRIAESGGTSGGPGLHAILGALALVLMAIHAVWATVTYLKQNPATLQTFHRFSLSVWGLWLLPYVGGLILANMK</sequence>
<evidence type="ECO:0000256" key="3">
    <source>
        <dbReference type="ARBA" id="ARBA00022692"/>
    </source>
</evidence>
<dbReference type="InterPro" id="IPR023813">
    <property type="entry name" value="HsmA-like"/>
</dbReference>
<dbReference type="EMBL" id="CP149782">
    <property type="protein sequence ID" value="WYF44628.1"/>
    <property type="molecule type" value="Genomic_DNA"/>
</dbReference>
<organism evidence="9">
    <name type="scientific">Deinococcus sp. VB142</name>
    <dbReference type="NCBI Taxonomy" id="3112952"/>
    <lineage>
        <taxon>Bacteria</taxon>
        <taxon>Thermotogati</taxon>
        <taxon>Deinococcota</taxon>
        <taxon>Deinococci</taxon>
        <taxon>Deinococcales</taxon>
        <taxon>Deinococcaceae</taxon>
        <taxon>Deinococcus</taxon>
    </lineage>
</organism>
<proteinExistence type="predicted"/>
<evidence type="ECO:0000256" key="1">
    <source>
        <dbReference type="ARBA" id="ARBA00004370"/>
    </source>
</evidence>
<evidence type="ECO:0000313" key="9">
    <source>
        <dbReference type="EMBL" id="WYF44628.1"/>
    </source>
</evidence>
<keyword evidence="6 7" id="KW-0472">Membrane</keyword>
<dbReference type="InterPro" id="IPR006593">
    <property type="entry name" value="Cyt_b561/ferric_Rdtase_TM"/>
</dbReference>
<reference evidence="9" key="1">
    <citation type="submission" date="2024-03" db="EMBL/GenBank/DDBJ databases">
        <title>Deinococcus weizhi sp. nov., isolated from human skin.</title>
        <authorList>
            <person name="Wei Z."/>
            <person name="Tian F."/>
            <person name="Yang C."/>
            <person name="Xin L.T."/>
            <person name="Wen Z.J."/>
            <person name="Lan K.C."/>
            <person name="Yu L."/>
            <person name="Zhe W."/>
            <person name="Dan F.D."/>
            <person name="Jun W."/>
            <person name="Rui Z."/>
            <person name="Yong X.J."/>
            <person name="Ting Y."/>
            <person name="Wei X."/>
            <person name="Xu Z.G."/>
            <person name="Xin Z."/>
            <person name="Dong F.G."/>
            <person name="Ni X.M."/>
            <person name="Zheng M.G."/>
            <person name="Chun Y."/>
            <person name="Qian W.X."/>
        </authorList>
    </citation>
    <scope>NUCLEOTIDE SEQUENCE</scope>
    <source>
        <strain evidence="9">VB142</strain>
    </source>
</reference>
<gene>
    <name evidence="9" type="ORF">WDJ50_00490</name>
</gene>
<feature type="domain" description="Cytochrome b561" evidence="8">
    <location>
        <begin position="4"/>
        <end position="100"/>
    </location>
</feature>
<evidence type="ECO:0000256" key="7">
    <source>
        <dbReference type="SAM" id="Phobius"/>
    </source>
</evidence>
<accession>A0AAU6Q2N8</accession>
<evidence type="ECO:0000256" key="4">
    <source>
        <dbReference type="ARBA" id="ARBA00022982"/>
    </source>
</evidence>
<name>A0AAU6Q2N8_9DEIO</name>
<feature type="transmembrane region" description="Helical" evidence="7">
    <location>
        <begin position="105"/>
        <end position="125"/>
    </location>
</feature>
<evidence type="ECO:0000259" key="8">
    <source>
        <dbReference type="Pfam" id="PF03188"/>
    </source>
</evidence>
<evidence type="ECO:0000256" key="2">
    <source>
        <dbReference type="ARBA" id="ARBA00022448"/>
    </source>
</evidence>
<dbReference type="NCBIfam" id="TIGR03987">
    <property type="entry name" value="HsmA family protein"/>
    <property type="match status" value="1"/>
</dbReference>
<protein>
    <submittedName>
        <fullName evidence="9">HsmA family protein</fullName>
    </submittedName>
</protein>
<dbReference type="GO" id="GO:0016020">
    <property type="term" value="C:membrane"/>
    <property type="evidence" value="ECO:0007669"/>
    <property type="project" value="UniProtKB-SubCell"/>
</dbReference>
<keyword evidence="2" id="KW-0813">Transport</keyword>
<comment type="subcellular location">
    <subcellularLocation>
        <location evidence="1">Membrane</location>
    </subcellularLocation>
</comment>
<dbReference type="RefSeq" id="WP_339095815.1">
    <property type="nucleotide sequence ID" value="NZ_CP149782.1"/>
</dbReference>
<evidence type="ECO:0000256" key="5">
    <source>
        <dbReference type="ARBA" id="ARBA00022989"/>
    </source>
</evidence>